<reference evidence="4" key="1">
    <citation type="submission" date="2025-08" db="UniProtKB">
        <authorList>
            <consortium name="RefSeq"/>
        </authorList>
    </citation>
    <scope>IDENTIFICATION</scope>
</reference>
<evidence type="ECO:0000313" key="4">
    <source>
        <dbReference type="RefSeq" id="XP_023951666.2"/>
    </source>
</evidence>
<evidence type="ECO:0000256" key="2">
    <source>
        <dbReference type="SAM" id="SignalP"/>
    </source>
</evidence>
<evidence type="ECO:0000256" key="1">
    <source>
        <dbReference type="SAM" id="MobiDB-lite"/>
    </source>
</evidence>
<organism evidence="3 4">
    <name type="scientific">Bicyclus anynana</name>
    <name type="common">Squinting bush brown butterfly</name>
    <dbReference type="NCBI Taxonomy" id="110368"/>
    <lineage>
        <taxon>Eukaryota</taxon>
        <taxon>Metazoa</taxon>
        <taxon>Ecdysozoa</taxon>
        <taxon>Arthropoda</taxon>
        <taxon>Hexapoda</taxon>
        <taxon>Insecta</taxon>
        <taxon>Pterygota</taxon>
        <taxon>Neoptera</taxon>
        <taxon>Endopterygota</taxon>
        <taxon>Lepidoptera</taxon>
        <taxon>Glossata</taxon>
        <taxon>Ditrysia</taxon>
        <taxon>Papilionoidea</taxon>
        <taxon>Nymphalidae</taxon>
        <taxon>Satyrinae</taxon>
        <taxon>Satyrini</taxon>
        <taxon>Mycalesina</taxon>
        <taxon>Bicyclus</taxon>
    </lineage>
</organism>
<keyword evidence="2" id="KW-0732">Signal</keyword>
<feature type="signal peptide" evidence="2">
    <location>
        <begin position="1"/>
        <end position="20"/>
    </location>
</feature>
<gene>
    <name evidence="4" type="primary">LOC112055711</name>
</gene>
<evidence type="ECO:0000313" key="3">
    <source>
        <dbReference type="Proteomes" id="UP001652582"/>
    </source>
</evidence>
<feature type="compositionally biased region" description="Gly residues" evidence="1">
    <location>
        <begin position="163"/>
        <end position="197"/>
    </location>
</feature>
<feature type="compositionally biased region" description="Gly residues" evidence="1">
    <location>
        <begin position="128"/>
        <end position="154"/>
    </location>
</feature>
<feature type="region of interest" description="Disordered" evidence="1">
    <location>
        <begin position="127"/>
        <end position="197"/>
    </location>
</feature>
<dbReference type="RefSeq" id="XP_023951666.2">
    <property type="nucleotide sequence ID" value="XM_024095898.2"/>
</dbReference>
<dbReference type="AlphaFoldDB" id="A0A6J1P3U6"/>
<keyword evidence="3" id="KW-1185">Reference proteome</keyword>
<dbReference type="KEGG" id="bany:112055711"/>
<proteinExistence type="predicted"/>
<dbReference type="Proteomes" id="UP001652582">
    <property type="component" value="Chromosome 6"/>
</dbReference>
<accession>A0A6J1P3U6</accession>
<sequence length="206" mass="21579">MKAYLCTLIYVALYTIITNAKPQRCRAGNMGMTYCGKSWAEYFGNLGGGNPDYGNYYGGGNMQPSSGSINQNNSSLGPSGERPPHQYCVGCTINYVGTGTNNTNQVHIQANDNPFARWRQWRPQRFPGGFGGMNGRGRGMNNGGGGGNNNGGNEGNNNEDGGNNNGGGGNNNGGGSNNNGGGGSNNNGGQGFMHNGGGWNNYDYYN</sequence>
<dbReference type="GeneID" id="112055711"/>
<name>A0A6J1P3U6_BICAN</name>
<dbReference type="OrthoDB" id="10693987at2759"/>
<protein>
    <submittedName>
        <fullName evidence="4">N66 matrix protein</fullName>
    </submittedName>
</protein>
<feature type="chain" id="PRO_5046413008" evidence="2">
    <location>
        <begin position="21"/>
        <end position="206"/>
    </location>
</feature>